<dbReference type="Proteomes" id="UP001244011">
    <property type="component" value="Unassembled WGS sequence"/>
</dbReference>
<dbReference type="GeneID" id="85309279"/>
<evidence type="ECO:0000313" key="1">
    <source>
        <dbReference type="EMBL" id="KAK1767260.1"/>
    </source>
</evidence>
<name>A0AAJ0BZP3_9PEZI</name>
<dbReference type="EMBL" id="MU839009">
    <property type="protein sequence ID" value="KAK1767260.1"/>
    <property type="molecule type" value="Genomic_DNA"/>
</dbReference>
<keyword evidence="2" id="KW-1185">Reference proteome</keyword>
<proteinExistence type="predicted"/>
<dbReference type="RefSeq" id="XP_060283473.1">
    <property type="nucleotide sequence ID" value="XM_060426092.1"/>
</dbReference>
<dbReference type="SUPFAM" id="SSF53254">
    <property type="entry name" value="Phosphoglycerate mutase-like"/>
    <property type="match status" value="1"/>
</dbReference>
<gene>
    <name evidence="1" type="ORF">QBC33DRAFT_515419</name>
</gene>
<evidence type="ECO:0000313" key="2">
    <source>
        <dbReference type="Proteomes" id="UP001244011"/>
    </source>
</evidence>
<sequence length="212" mass="22619">MQNGISPRPPSSALPQRVWASSAERTYKSAQALVRGLEMDNNTINSCLAYSSASAASSRRYSRTGANSDLGGSEAAINDTMPLGRINRRRAWRSSHALPFLDNIALERLNCTTSPGFANGDYYRAVVNGALQDLPDGCGDGPGTSCSRGRVAAYVRGRARPDSADSSRGAASSYANATDVLTIYSDSRVGNGTAVGKRSLWEERVTRLIAEH</sequence>
<dbReference type="AlphaFoldDB" id="A0AAJ0BZP3"/>
<comment type="caution">
    <text evidence="1">The sequence shown here is derived from an EMBL/GenBank/DDBJ whole genome shotgun (WGS) entry which is preliminary data.</text>
</comment>
<accession>A0AAJ0BZP3</accession>
<dbReference type="Gene3D" id="3.40.50.1240">
    <property type="entry name" value="Phosphoglycerate mutase-like"/>
    <property type="match status" value="1"/>
</dbReference>
<organism evidence="1 2">
    <name type="scientific">Phialemonium atrogriseum</name>
    <dbReference type="NCBI Taxonomy" id="1093897"/>
    <lineage>
        <taxon>Eukaryota</taxon>
        <taxon>Fungi</taxon>
        <taxon>Dikarya</taxon>
        <taxon>Ascomycota</taxon>
        <taxon>Pezizomycotina</taxon>
        <taxon>Sordariomycetes</taxon>
        <taxon>Sordariomycetidae</taxon>
        <taxon>Cephalothecales</taxon>
        <taxon>Cephalothecaceae</taxon>
        <taxon>Phialemonium</taxon>
    </lineage>
</organism>
<dbReference type="InterPro" id="IPR029033">
    <property type="entry name" value="His_PPase_superfam"/>
</dbReference>
<protein>
    <submittedName>
        <fullName evidence="1">Uncharacterized protein</fullName>
    </submittedName>
</protein>
<reference evidence="1" key="1">
    <citation type="submission" date="2023-06" db="EMBL/GenBank/DDBJ databases">
        <title>Genome-scale phylogeny and comparative genomics of the fungal order Sordariales.</title>
        <authorList>
            <consortium name="Lawrence Berkeley National Laboratory"/>
            <person name="Hensen N."/>
            <person name="Bonometti L."/>
            <person name="Westerberg I."/>
            <person name="Brannstrom I.O."/>
            <person name="Guillou S."/>
            <person name="Cros-Aarteil S."/>
            <person name="Calhoun S."/>
            <person name="Haridas S."/>
            <person name="Kuo A."/>
            <person name="Mondo S."/>
            <person name="Pangilinan J."/>
            <person name="Riley R."/>
            <person name="Labutti K."/>
            <person name="Andreopoulos B."/>
            <person name="Lipzen A."/>
            <person name="Chen C."/>
            <person name="Yanf M."/>
            <person name="Daum C."/>
            <person name="Ng V."/>
            <person name="Clum A."/>
            <person name="Steindorff A."/>
            <person name="Ohm R."/>
            <person name="Martin F."/>
            <person name="Silar P."/>
            <person name="Natvig D."/>
            <person name="Lalanne C."/>
            <person name="Gautier V."/>
            <person name="Ament-Velasquez S.L."/>
            <person name="Kruys A."/>
            <person name="Hutchinson M.I."/>
            <person name="Powell A.J."/>
            <person name="Barry K."/>
            <person name="Miller A.N."/>
            <person name="Grigoriev I.V."/>
            <person name="Debuchy R."/>
            <person name="Gladieux P."/>
            <person name="Thoren M.H."/>
            <person name="Johannesson H."/>
        </authorList>
    </citation>
    <scope>NUCLEOTIDE SEQUENCE</scope>
    <source>
        <strain evidence="1">8032-3</strain>
    </source>
</reference>